<dbReference type="GO" id="GO:0005829">
    <property type="term" value="C:cytosol"/>
    <property type="evidence" value="ECO:0007669"/>
    <property type="project" value="TreeGrafter"/>
</dbReference>
<evidence type="ECO:0000256" key="4">
    <source>
        <dbReference type="ARBA" id="ARBA00013269"/>
    </source>
</evidence>
<dbReference type="InterPro" id="IPR036425">
    <property type="entry name" value="MoaB/Mog-like_dom_sf"/>
</dbReference>
<comment type="cofactor">
    <cofactor evidence="9">
        <name>Mg(2+)</name>
        <dbReference type="ChEBI" id="CHEBI:18420"/>
    </cofactor>
</comment>
<dbReference type="InterPro" id="IPR036135">
    <property type="entry name" value="MoeA_linker/N_sf"/>
</dbReference>
<evidence type="ECO:0000256" key="7">
    <source>
        <dbReference type="ARBA" id="ARBA00023150"/>
    </source>
</evidence>
<evidence type="ECO:0000256" key="2">
    <source>
        <dbReference type="ARBA" id="ARBA00005046"/>
    </source>
</evidence>
<dbReference type="Gene3D" id="2.40.340.10">
    <property type="entry name" value="MoeA, C-terminal, domain IV"/>
    <property type="match status" value="1"/>
</dbReference>
<protein>
    <recommendedName>
        <fullName evidence="5 9">Molybdopterin molybdenumtransferase</fullName>
        <ecNumber evidence="4 9">2.10.1.1</ecNumber>
    </recommendedName>
</protein>
<dbReference type="UniPathway" id="UPA00344"/>
<dbReference type="SUPFAM" id="SSF63867">
    <property type="entry name" value="MoeA C-terminal domain-like"/>
    <property type="match status" value="1"/>
</dbReference>
<comment type="function">
    <text evidence="1 9">Catalyzes the insertion of molybdate into adenylated molybdopterin with the concomitant release of AMP.</text>
</comment>
<evidence type="ECO:0000256" key="1">
    <source>
        <dbReference type="ARBA" id="ARBA00002901"/>
    </source>
</evidence>
<dbReference type="Proteomes" id="UP000198571">
    <property type="component" value="Unassembled WGS sequence"/>
</dbReference>
<evidence type="ECO:0000313" key="12">
    <source>
        <dbReference type="Proteomes" id="UP000198571"/>
    </source>
</evidence>
<evidence type="ECO:0000256" key="5">
    <source>
        <dbReference type="ARBA" id="ARBA00021108"/>
    </source>
</evidence>
<comment type="catalytic activity">
    <reaction evidence="8">
        <text>adenylyl-molybdopterin + molybdate = Mo-molybdopterin + AMP + H(+)</text>
        <dbReference type="Rhea" id="RHEA:35047"/>
        <dbReference type="ChEBI" id="CHEBI:15378"/>
        <dbReference type="ChEBI" id="CHEBI:36264"/>
        <dbReference type="ChEBI" id="CHEBI:62727"/>
        <dbReference type="ChEBI" id="CHEBI:71302"/>
        <dbReference type="ChEBI" id="CHEBI:456215"/>
        <dbReference type="EC" id="2.10.1.1"/>
    </reaction>
</comment>
<dbReference type="RefSeq" id="WP_093054832.1">
    <property type="nucleotide sequence ID" value="NZ_FOGT01000017.1"/>
</dbReference>
<dbReference type="InterPro" id="IPR001453">
    <property type="entry name" value="MoaB/Mog_dom"/>
</dbReference>
<dbReference type="InterPro" id="IPR038987">
    <property type="entry name" value="MoeA-like"/>
</dbReference>
<dbReference type="Pfam" id="PF00994">
    <property type="entry name" value="MoCF_biosynth"/>
    <property type="match status" value="1"/>
</dbReference>
<proteinExistence type="inferred from homology"/>
<evidence type="ECO:0000256" key="8">
    <source>
        <dbReference type="ARBA" id="ARBA00047317"/>
    </source>
</evidence>
<dbReference type="Gene3D" id="3.40.980.10">
    <property type="entry name" value="MoaB/Mog-like domain"/>
    <property type="match status" value="1"/>
</dbReference>
<name>A0A1H9WKA5_9BACI</name>
<evidence type="ECO:0000256" key="6">
    <source>
        <dbReference type="ARBA" id="ARBA00022505"/>
    </source>
</evidence>
<dbReference type="STRING" id="1601833.SAMN05518684_11786"/>
<dbReference type="GO" id="GO:0061599">
    <property type="term" value="F:molybdopterin molybdotransferase activity"/>
    <property type="evidence" value="ECO:0007669"/>
    <property type="project" value="UniProtKB-UniRule"/>
</dbReference>
<comment type="pathway">
    <text evidence="2 9">Cofactor biosynthesis; molybdopterin biosynthesis.</text>
</comment>
<keyword evidence="12" id="KW-1185">Reference proteome</keyword>
<dbReference type="EC" id="2.10.1.1" evidence="4 9"/>
<accession>A0A1H9WKA5</accession>
<keyword evidence="7 9" id="KW-0501">Molybdenum cofactor biosynthesis</keyword>
<dbReference type="CDD" id="cd00887">
    <property type="entry name" value="MoeA"/>
    <property type="match status" value="1"/>
</dbReference>
<comment type="similarity">
    <text evidence="3 9">Belongs to the MoeA family.</text>
</comment>
<keyword evidence="9 11" id="KW-0808">Transferase</keyword>
<dbReference type="Pfam" id="PF03454">
    <property type="entry name" value="MoeA_C"/>
    <property type="match status" value="1"/>
</dbReference>
<keyword evidence="9" id="KW-0460">Magnesium</keyword>
<organism evidence="11 12">
    <name type="scientific">Salipaludibacillus aurantiacus</name>
    <dbReference type="NCBI Taxonomy" id="1601833"/>
    <lineage>
        <taxon>Bacteria</taxon>
        <taxon>Bacillati</taxon>
        <taxon>Bacillota</taxon>
        <taxon>Bacilli</taxon>
        <taxon>Bacillales</taxon>
        <taxon>Bacillaceae</taxon>
    </lineage>
</organism>
<dbReference type="NCBIfam" id="NF045515">
    <property type="entry name" value="Glp_gephyrin"/>
    <property type="match status" value="1"/>
</dbReference>
<keyword evidence="6 9" id="KW-0500">Molybdenum</keyword>
<evidence type="ECO:0000313" key="11">
    <source>
        <dbReference type="EMBL" id="SES34107.1"/>
    </source>
</evidence>
<dbReference type="SUPFAM" id="SSF63882">
    <property type="entry name" value="MoeA N-terminal region -like"/>
    <property type="match status" value="1"/>
</dbReference>
<dbReference type="InterPro" id="IPR005110">
    <property type="entry name" value="MoeA_linker/N"/>
</dbReference>
<dbReference type="SMART" id="SM00852">
    <property type="entry name" value="MoCF_biosynth"/>
    <property type="match status" value="1"/>
</dbReference>
<evidence type="ECO:0000256" key="9">
    <source>
        <dbReference type="RuleBase" id="RU365090"/>
    </source>
</evidence>
<dbReference type="GO" id="GO:0006777">
    <property type="term" value="P:Mo-molybdopterin cofactor biosynthetic process"/>
    <property type="evidence" value="ECO:0007669"/>
    <property type="project" value="UniProtKB-UniRule"/>
</dbReference>
<dbReference type="GO" id="GO:0046872">
    <property type="term" value="F:metal ion binding"/>
    <property type="evidence" value="ECO:0007669"/>
    <property type="project" value="UniProtKB-UniRule"/>
</dbReference>
<dbReference type="InterPro" id="IPR036688">
    <property type="entry name" value="MoeA_C_domain_IV_sf"/>
</dbReference>
<gene>
    <name evidence="11" type="ORF">SAMN05518684_11786</name>
</gene>
<dbReference type="Pfam" id="PF03453">
    <property type="entry name" value="MoeA_N"/>
    <property type="match status" value="1"/>
</dbReference>
<reference evidence="12" key="1">
    <citation type="submission" date="2016-10" db="EMBL/GenBank/DDBJ databases">
        <authorList>
            <person name="Varghese N."/>
            <person name="Submissions S."/>
        </authorList>
    </citation>
    <scope>NUCLEOTIDE SEQUENCE [LARGE SCALE GENOMIC DNA]</scope>
    <source>
        <strain evidence="12">S9</strain>
    </source>
</reference>
<dbReference type="Gene3D" id="3.90.105.10">
    <property type="entry name" value="Molybdopterin biosynthesis moea protein, domain 2"/>
    <property type="match status" value="1"/>
</dbReference>
<dbReference type="Gene3D" id="2.170.190.11">
    <property type="entry name" value="Molybdopterin biosynthesis moea protein, domain 3"/>
    <property type="match status" value="1"/>
</dbReference>
<dbReference type="InterPro" id="IPR005111">
    <property type="entry name" value="MoeA_C_domain_IV"/>
</dbReference>
<dbReference type="PANTHER" id="PTHR10192:SF5">
    <property type="entry name" value="GEPHYRIN"/>
    <property type="match status" value="1"/>
</dbReference>
<keyword evidence="9" id="KW-0479">Metal-binding</keyword>
<dbReference type="PANTHER" id="PTHR10192">
    <property type="entry name" value="MOLYBDOPTERIN BIOSYNTHESIS PROTEIN"/>
    <property type="match status" value="1"/>
</dbReference>
<evidence type="ECO:0000259" key="10">
    <source>
        <dbReference type="SMART" id="SM00852"/>
    </source>
</evidence>
<dbReference type="SUPFAM" id="SSF53218">
    <property type="entry name" value="Molybdenum cofactor biosynthesis proteins"/>
    <property type="match status" value="1"/>
</dbReference>
<dbReference type="AlphaFoldDB" id="A0A1H9WKA5"/>
<sequence length="411" mass="43849">MDFFRVQPVNKVIELIEEYVQPVSKTEVVSLSEASGRIVAENVYAREDVPSFSRSTVDGFAVKSNDTYGVSEMMPGFLSVIGEVEMGRLSEYDVQQGQAVYVPTGGMLPTGCNAVVMIEDCEQVEDIVNVSRSVATNENVILKGEDVKAGEVLIKKGTKLRPQELGALASLGIDTVAVVKKVIIGYLSSGDEIVPFSTTDLPPGKIRDVNGVSIPALAEQWGAEVHISDIANDNYSDFRDKAEHLFQECDALFISGGSSVGAKDYTTEVIASLGNGDPGILVHGVSVKPGKPTILSVSSKKPVVGLPGHPASAMIIFQLFGKRIISHLTGQGEVFPLTGKASVSQNIPSSPGRTDFIRVTLEEGNPFPKATPVLGKSGLIKTLVNSDALLEIEAPKEGVKQGETVTVHYFM</sequence>
<dbReference type="OrthoDB" id="9804758at2"/>
<evidence type="ECO:0000256" key="3">
    <source>
        <dbReference type="ARBA" id="ARBA00010763"/>
    </source>
</evidence>
<feature type="domain" description="MoaB/Mog" evidence="10">
    <location>
        <begin position="185"/>
        <end position="327"/>
    </location>
</feature>
<dbReference type="EMBL" id="FOGT01000017">
    <property type="protein sequence ID" value="SES34107.1"/>
    <property type="molecule type" value="Genomic_DNA"/>
</dbReference>